<evidence type="ECO:0000256" key="1">
    <source>
        <dbReference type="ARBA" id="ARBA00001947"/>
    </source>
</evidence>
<name>A0A212KFI3_9DELT</name>
<comment type="function">
    <text evidence="7">Catalyzes the decarboxylation of 3-oxo-tetronate 4-phosphate to dihydroxyacetone phosphate (DHAP) and CO(2).</text>
</comment>
<protein>
    <recommendedName>
        <fullName evidence="9">3-oxo-tetronate 4-phosphate decarboxylase</fullName>
        <ecNumber evidence="8">4.1.1.104</ecNumber>
    </recommendedName>
</protein>
<dbReference type="PANTHER" id="PTHR22789:SF0">
    <property type="entry name" value="3-OXO-TETRONATE 4-PHOSPHATE DECARBOXYLASE-RELATED"/>
    <property type="match status" value="1"/>
</dbReference>
<evidence type="ECO:0000256" key="10">
    <source>
        <dbReference type="ARBA" id="ARBA00047520"/>
    </source>
</evidence>
<comment type="catalytic activity">
    <reaction evidence="10">
        <text>3-dehydro-4-O-phospho-D-erythronate + H(+) = dihydroxyacetone phosphate + CO2</text>
        <dbReference type="Rhea" id="RHEA:52416"/>
        <dbReference type="ChEBI" id="CHEBI:15378"/>
        <dbReference type="ChEBI" id="CHEBI:16526"/>
        <dbReference type="ChEBI" id="CHEBI:57642"/>
        <dbReference type="ChEBI" id="CHEBI:136593"/>
        <dbReference type="EC" id="4.1.1.104"/>
    </reaction>
</comment>
<evidence type="ECO:0000256" key="2">
    <source>
        <dbReference type="ARBA" id="ARBA00010037"/>
    </source>
</evidence>
<dbReference type="EC" id="4.1.1.104" evidence="8"/>
<evidence type="ECO:0000256" key="11">
    <source>
        <dbReference type="ARBA" id="ARBA00048603"/>
    </source>
</evidence>
<gene>
    <name evidence="13" type="primary">ygbL</name>
    <name evidence="13" type="ORF">KL86DPRO_60151</name>
</gene>
<evidence type="ECO:0000256" key="7">
    <source>
        <dbReference type="ARBA" id="ARBA00044745"/>
    </source>
</evidence>
<dbReference type="Pfam" id="PF00596">
    <property type="entry name" value="Aldolase_II"/>
    <property type="match status" value="1"/>
</dbReference>
<dbReference type="GO" id="GO:0016832">
    <property type="term" value="F:aldehyde-lyase activity"/>
    <property type="evidence" value="ECO:0007669"/>
    <property type="project" value="InterPro"/>
</dbReference>
<dbReference type="PANTHER" id="PTHR22789">
    <property type="entry name" value="FUCULOSE PHOSPHATE ALDOLASE"/>
    <property type="match status" value="1"/>
</dbReference>
<evidence type="ECO:0000256" key="8">
    <source>
        <dbReference type="ARBA" id="ARBA00044772"/>
    </source>
</evidence>
<keyword evidence="5" id="KW-0456">Lyase</keyword>
<accession>A0A212KFI3</accession>
<evidence type="ECO:0000256" key="5">
    <source>
        <dbReference type="ARBA" id="ARBA00023239"/>
    </source>
</evidence>
<reference evidence="13" key="1">
    <citation type="submission" date="2016-04" db="EMBL/GenBank/DDBJ databases">
        <authorList>
            <person name="Evans L.H."/>
            <person name="Alamgir A."/>
            <person name="Owens N."/>
            <person name="Weber N.D."/>
            <person name="Virtaneva K."/>
            <person name="Barbian K."/>
            <person name="Babar A."/>
            <person name="Rosenke K."/>
        </authorList>
    </citation>
    <scope>NUCLEOTIDE SEQUENCE</scope>
    <source>
        <strain evidence="13">86</strain>
    </source>
</reference>
<evidence type="ECO:0000313" key="13">
    <source>
        <dbReference type="EMBL" id="SBW10407.1"/>
    </source>
</evidence>
<keyword evidence="3" id="KW-0479">Metal-binding</keyword>
<dbReference type="GO" id="GO:0005829">
    <property type="term" value="C:cytosol"/>
    <property type="evidence" value="ECO:0007669"/>
    <property type="project" value="TreeGrafter"/>
</dbReference>
<proteinExistence type="inferred from homology"/>
<dbReference type="NCBIfam" id="NF006000">
    <property type="entry name" value="PRK08130.1"/>
    <property type="match status" value="1"/>
</dbReference>
<dbReference type="GO" id="GO:0019323">
    <property type="term" value="P:pentose catabolic process"/>
    <property type="evidence" value="ECO:0007669"/>
    <property type="project" value="InterPro"/>
</dbReference>
<dbReference type="FunFam" id="3.40.225.10:FF:000008">
    <property type="entry name" value="Sugar aldolase"/>
    <property type="match status" value="1"/>
</dbReference>
<dbReference type="EMBL" id="FLUQ01000006">
    <property type="protein sequence ID" value="SBW10407.1"/>
    <property type="molecule type" value="Genomic_DNA"/>
</dbReference>
<comment type="catalytic activity">
    <reaction evidence="11">
        <text>3-dehydro-4-O-phospho-L-erythronate + H(+) = dihydroxyacetone phosphate + CO2</text>
        <dbReference type="Rhea" id="RHEA:52404"/>
        <dbReference type="ChEBI" id="CHEBI:15378"/>
        <dbReference type="ChEBI" id="CHEBI:16526"/>
        <dbReference type="ChEBI" id="CHEBI:57642"/>
        <dbReference type="ChEBI" id="CHEBI:136592"/>
        <dbReference type="EC" id="4.1.1.104"/>
    </reaction>
</comment>
<keyword evidence="4" id="KW-0862">Zinc</keyword>
<comment type="similarity">
    <text evidence="2">Belongs to the aldolase class II family. AraD/FucA subfamily.</text>
</comment>
<dbReference type="InterPro" id="IPR050013">
    <property type="entry name" value="OtnC"/>
</dbReference>
<dbReference type="SUPFAM" id="SSF53639">
    <property type="entry name" value="AraD/HMP-PK domain-like"/>
    <property type="match status" value="1"/>
</dbReference>
<dbReference type="Gene3D" id="3.40.225.10">
    <property type="entry name" value="Class II aldolase/adducin N-terminal domain"/>
    <property type="match status" value="1"/>
</dbReference>
<evidence type="ECO:0000256" key="4">
    <source>
        <dbReference type="ARBA" id="ARBA00022833"/>
    </source>
</evidence>
<evidence type="ECO:0000256" key="6">
    <source>
        <dbReference type="ARBA" id="ARBA00023277"/>
    </source>
</evidence>
<evidence type="ECO:0000259" key="12">
    <source>
        <dbReference type="SMART" id="SM01007"/>
    </source>
</evidence>
<dbReference type="AlphaFoldDB" id="A0A212KFI3"/>
<feature type="domain" description="Class II aldolase/adducin N-terminal" evidence="12">
    <location>
        <begin position="8"/>
        <end position="187"/>
    </location>
</feature>
<dbReference type="GO" id="GO:0046872">
    <property type="term" value="F:metal ion binding"/>
    <property type="evidence" value="ECO:0007669"/>
    <property type="project" value="UniProtKB-KW"/>
</dbReference>
<evidence type="ECO:0000256" key="3">
    <source>
        <dbReference type="ARBA" id="ARBA00022723"/>
    </source>
</evidence>
<dbReference type="InterPro" id="IPR001303">
    <property type="entry name" value="Aldolase_II/adducin_N"/>
</dbReference>
<dbReference type="NCBIfam" id="NF043034">
    <property type="entry name" value="OxoTetrPhDc"/>
    <property type="match status" value="1"/>
</dbReference>
<comment type="cofactor">
    <cofactor evidence="1">
        <name>Zn(2+)</name>
        <dbReference type="ChEBI" id="CHEBI:29105"/>
    </cofactor>
</comment>
<dbReference type="InterPro" id="IPR036409">
    <property type="entry name" value="Aldolase_II/adducin_N_sf"/>
</dbReference>
<dbReference type="SMART" id="SM01007">
    <property type="entry name" value="Aldolase_II"/>
    <property type="match status" value="1"/>
</dbReference>
<organism evidence="13">
    <name type="scientific">uncultured delta proteobacterium</name>
    <dbReference type="NCBI Taxonomy" id="34034"/>
    <lineage>
        <taxon>Bacteria</taxon>
        <taxon>Deltaproteobacteria</taxon>
        <taxon>environmental samples</taxon>
    </lineage>
</organism>
<keyword evidence="6" id="KW-0119">Carbohydrate metabolism</keyword>
<evidence type="ECO:0000256" key="9">
    <source>
        <dbReference type="ARBA" id="ARBA00044803"/>
    </source>
</evidence>
<dbReference type="InterPro" id="IPR050197">
    <property type="entry name" value="Aldolase_class_II_sugar_metab"/>
</dbReference>
<sequence>MTESRLREEMAALGASLFNRGFSSGSGGNMSAKLPDGAILATPTNASLGRLDPARLSKVAADGTLLSGDPPSKECAFHIKIYEARPECGAVVHLHSTYATGLACCRDLDVNDVLRPFTPYYVMKVAPLPLVPYCKPGSPELVAAIAAKAREAKCLLLANHGPIVTGKTLEDAVNMAEELEETAKLFFLLRGSGVKTRYLTGEEIRELAPDNKEQPAP</sequence>